<accession>A0A3P8ATD3</accession>
<protein>
    <submittedName>
        <fullName evidence="6">Uncharacterized protein</fullName>
    </submittedName>
</protein>
<dbReference type="CDD" id="cd01061">
    <property type="entry name" value="RNase_T2_euk"/>
    <property type="match status" value="1"/>
</dbReference>
<dbReference type="Gene3D" id="3.90.730.10">
    <property type="entry name" value="Ribonuclease T2-like"/>
    <property type="match status" value="1"/>
</dbReference>
<dbReference type="GO" id="GO:0005576">
    <property type="term" value="C:extracellular region"/>
    <property type="evidence" value="ECO:0007669"/>
    <property type="project" value="TreeGrafter"/>
</dbReference>
<reference evidence="6" key="1">
    <citation type="submission" date="2018-11" db="EMBL/GenBank/DDBJ databases">
        <authorList>
            <consortium name="Pathogen Informatics"/>
        </authorList>
    </citation>
    <scope>NUCLEOTIDE SEQUENCE [LARGE SCALE GENOMIC DNA]</scope>
</reference>
<feature type="active site" evidence="3">
    <location>
        <position position="113"/>
    </location>
</feature>
<dbReference type="InterPro" id="IPR018188">
    <property type="entry name" value="RNase_T2_His_AS_1"/>
</dbReference>
<evidence type="ECO:0000256" key="5">
    <source>
        <dbReference type="SAM" id="MobiDB-lite"/>
    </source>
</evidence>
<dbReference type="PANTHER" id="PTHR11240">
    <property type="entry name" value="RIBONUCLEASE T2"/>
    <property type="match status" value="1"/>
</dbReference>
<proteinExistence type="inferred from homology"/>
<evidence type="ECO:0000256" key="3">
    <source>
        <dbReference type="PIRSR" id="PIRSR633697-1"/>
    </source>
</evidence>
<feature type="active site" evidence="3">
    <location>
        <position position="109"/>
    </location>
</feature>
<dbReference type="PROSITE" id="PS00531">
    <property type="entry name" value="RNASE_T2_2"/>
    <property type="match status" value="1"/>
</dbReference>
<dbReference type="GO" id="GO:0006401">
    <property type="term" value="P:RNA catabolic process"/>
    <property type="evidence" value="ECO:0007669"/>
    <property type="project" value="TreeGrafter"/>
</dbReference>
<evidence type="ECO:0000256" key="4">
    <source>
        <dbReference type="RuleBase" id="RU004328"/>
    </source>
</evidence>
<sequence>MRILPGPDSSTAHRPVAVKSTAKPPDTAIHQQAVCCKCVPDSCEIPTDTPDWSIHGLWPNYKNGSYPQFCDGVPRKFDVSLIKTIEVTLRRMWPNLYPTKTAESFWKHEWEKHGTCAQNLGNLSSELLYFKTCVNLKRLDIIEAAFYVAEIVPRTEPHLLEDIRGALKKELSNGMHVQINCLTDKKTRQILLGDVRMCIDKSFRPIDCPHSKDLQPAVYIQGHPPPLPSFKVFPLLFLSSDSLNFRFMRRL</sequence>
<dbReference type="Pfam" id="PF00445">
    <property type="entry name" value="Ribonuclease_T2"/>
    <property type="match status" value="1"/>
</dbReference>
<dbReference type="OrthoDB" id="435754at2759"/>
<dbReference type="InterPro" id="IPR036430">
    <property type="entry name" value="RNase_T2-like_sf"/>
</dbReference>
<dbReference type="SUPFAM" id="SSF55895">
    <property type="entry name" value="Ribonuclease Rh-like"/>
    <property type="match status" value="1"/>
</dbReference>
<dbReference type="PANTHER" id="PTHR11240:SF22">
    <property type="entry name" value="RIBONUCLEASE T2"/>
    <property type="match status" value="1"/>
</dbReference>
<dbReference type="GO" id="GO:0033897">
    <property type="term" value="F:ribonuclease T2 activity"/>
    <property type="evidence" value="ECO:0007669"/>
    <property type="project" value="InterPro"/>
</dbReference>
<keyword evidence="2" id="KW-1015">Disulfide bond</keyword>
<dbReference type="InterPro" id="IPR033130">
    <property type="entry name" value="RNase_T2_His_AS_2"/>
</dbReference>
<comment type="similarity">
    <text evidence="1 4">Belongs to the RNase T2 family.</text>
</comment>
<gene>
    <name evidence="6" type="ORF">HPBE_LOCUS5239</name>
</gene>
<dbReference type="GO" id="GO:0003723">
    <property type="term" value="F:RNA binding"/>
    <property type="evidence" value="ECO:0007669"/>
    <property type="project" value="InterPro"/>
</dbReference>
<feature type="active site" evidence="3">
    <location>
        <position position="55"/>
    </location>
</feature>
<evidence type="ECO:0000313" key="6">
    <source>
        <dbReference type="EMBL" id="VDO63865.1"/>
    </source>
</evidence>
<dbReference type="PROSITE" id="PS00530">
    <property type="entry name" value="RNASE_T2_1"/>
    <property type="match status" value="1"/>
</dbReference>
<dbReference type="InterPro" id="IPR001568">
    <property type="entry name" value="RNase_T2-like"/>
</dbReference>
<feature type="region of interest" description="Disordered" evidence="5">
    <location>
        <begin position="1"/>
        <end position="25"/>
    </location>
</feature>
<name>A0A3P8ATD3_HELPZ</name>
<organism evidence="6">
    <name type="scientific">Heligmosomoides polygyrus</name>
    <name type="common">Parasitic roundworm</name>
    <dbReference type="NCBI Taxonomy" id="6339"/>
    <lineage>
        <taxon>Eukaryota</taxon>
        <taxon>Metazoa</taxon>
        <taxon>Ecdysozoa</taxon>
        <taxon>Nematoda</taxon>
        <taxon>Chromadorea</taxon>
        <taxon>Rhabditida</taxon>
        <taxon>Rhabditina</taxon>
        <taxon>Rhabditomorpha</taxon>
        <taxon>Strongyloidea</taxon>
        <taxon>Heligmosomidae</taxon>
        <taxon>Heligmosomoides</taxon>
    </lineage>
</organism>
<dbReference type="InterPro" id="IPR033697">
    <property type="entry name" value="Ribonuclease_T2_eukaryotic"/>
</dbReference>
<dbReference type="EMBL" id="UZAH01025436">
    <property type="protein sequence ID" value="VDO63865.1"/>
    <property type="molecule type" value="Genomic_DNA"/>
</dbReference>
<evidence type="ECO:0000256" key="1">
    <source>
        <dbReference type="ARBA" id="ARBA00007469"/>
    </source>
</evidence>
<evidence type="ECO:0000256" key="2">
    <source>
        <dbReference type="ARBA" id="ARBA00023157"/>
    </source>
</evidence>
<dbReference type="AlphaFoldDB" id="A0A3P8ATD3"/>